<comment type="caution">
    <text evidence="3">The sequence shown here is derived from an EMBL/GenBank/DDBJ whole genome shotgun (WGS) entry which is preliminary data.</text>
</comment>
<name>A0A7K3LN03_9ACTN</name>
<dbReference type="RefSeq" id="WP_053776341.1">
    <property type="nucleotide sequence ID" value="NZ_JAADZU010000010.1"/>
</dbReference>
<evidence type="ECO:0000313" key="3">
    <source>
        <dbReference type="EMBL" id="NDK88917.1"/>
    </source>
</evidence>
<keyword evidence="2" id="KW-1133">Transmembrane helix</keyword>
<dbReference type="Pfam" id="PF07371">
    <property type="entry name" value="DUF1490"/>
    <property type="match status" value="1"/>
</dbReference>
<evidence type="ECO:0000256" key="1">
    <source>
        <dbReference type="SAM" id="MobiDB-lite"/>
    </source>
</evidence>
<accession>A0A7K3LN03</accession>
<feature type="transmembrane region" description="Helical" evidence="2">
    <location>
        <begin position="6"/>
        <end position="27"/>
    </location>
</feature>
<protein>
    <submittedName>
        <fullName evidence="3">DUF1490 family protein</fullName>
    </submittedName>
</protein>
<evidence type="ECO:0000313" key="4">
    <source>
        <dbReference type="Proteomes" id="UP000466307"/>
    </source>
</evidence>
<gene>
    <name evidence="3" type="ORF">GYA93_04890</name>
</gene>
<evidence type="ECO:0000256" key="2">
    <source>
        <dbReference type="SAM" id="Phobius"/>
    </source>
</evidence>
<organism evidence="3 4">
    <name type="scientific">Gordonia desulfuricans</name>
    <dbReference type="NCBI Taxonomy" id="89051"/>
    <lineage>
        <taxon>Bacteria</taxon>
        <taxon>Bacillati</taxon>
        <taxon>Actinomycetota</taxon>
        <taxon>Actinomycetes</taxon>
        <taxon>Mycobacteriales</taxon>
        <taxon>Gordoniaceae</taxon>
        <taxon>Gordonia</taxon>
    </lineage>
</organism>
<keyword evidence="4" id="KW-1185">Reference proteome</keyword>
<dbReference type="EMBL" id="JAADZU010000010">
    <property type="protein sequence ID" value="NDK88917.1"/>
    <property type="molecule type" value="Genomic_DNA"/>
</dbReference>
<sequence length="95" mass="9946">MAIHAWIGRAGTAVATGLVGAVAYDAVRAVVRRAPLREGAVVATAWGLRGTRKAEEVAESVRLNTADIVAEAKDRIGEESTPPGTAVTHSHDHDH</sequence>
<keyword evidence="2" id="KW-0812">Transmembrane</keyword>
<dbReference type="AlphaFoldDB" id="A0A7K3LN03"/>
<feature type="region of interest" description="Disordered" evidence="1">
    <location>
        <begin position="73"/>
        <end position="95"/>
    </location>
</feature>
<keyword evidence="2" id="KW-0472">Membrane</keyword>
<dbReference type="Proteomes" id="UP000466307">
    <property type="component" value="Unassembled WGS sequence"/>
</dbReference>
<proteinExistence type="predicted"/>
<dbReference type="InterPro" id="IPR009963">
    <property type="entry name" value="DUF1490"/>
</dbReference>
<reference evidence="3 4" key="1">
    <citation type="submission" date="2020-01" db="EMBL/GenBank/DDBJ databases">
        <title>Investigation of new actinobacteria for the biodesulphurisation of diesel fuel.</title>
        <authorList>
            <person name="Athi Narayanan S.M."/>
        </authorList>
    </citation>
    <scope>NUCLEOTIDE SEQUENCE [LARGE SCALE GENOMIC DNA]</scope>
    <source>
        <strain evidence="3 4">213E</strain>
    </source>
</reference>